<organism evidence="8 9">
    <name type="scientific">Lachancea quebecensis</name>
    <dbReference type="NCBI Taxonomy" id="1654605"/>
    <lineage>
        <taxon>Eukaryota</taxon>
        <taxon>Fungi</taxon>
        <taxon>Dikarya</taxon>
        <taxon>Ascomycota</taxon>
        <taxon>Saccharomycotina</taxon>
        <taxon>Saccharomycetes</taxon>
        <taxon>Saccharomycetales</taxon>
        <taxon>Saccharomycetaceae</taxon>
        <taxon>Lachancea</taxon>
    </lineage>
</organism>
<evidence type="ECO:0000313" key="9">
    <source>
        <dbReference type="Proteomes" id="UP000236544"/>
    </source>
</evidence>
<evidence type="ECO:0000256" key="6">
    <source>
        <dbReference type="SAM" id="Coils"/>
    </source>
</evidence>
<dbReference type="GO" id="GO:0009898">
    <property type="term" value="C:cytoplasmic side of plasma membrane"/>
    <property type="evidence" value="ECO:0007669"/>
    <property type="project" value="TreeGrafter"/>
</dbReference>
<dbReference type="Pfam" id="PF03357">
    <property type="entry name" value="Snf7"/>
    <property type="match status" value="1"/>
</dbReference>
<feature type="coiled-coil region" evidence="6">
    <location>
        <begin position="62"/>
        <end position="96"/>
    </location>
</feature>
<dbReference type="EMBL" id="LN890560">
    <property type="protein sequence ID" value="CUS20695.1"/>
    <property type="molecule type" value="Genomic_DNA"/>
</dbReference>
<reference evidence="9" key="1">
    <citation type="submission" date="2015-10" db="EMBL/GenBank/DDBJ databases">
        <authorList>
            <person name="Devillers H."/>
        </authorList>
    </citation>
    <scope>NUCLEOTIDE SEQUENCE [LARGE SCALE GENOMIC DNA]</scope>
</reference>
<dbReference type="Proteomes" id="UP000236544">
    <property type="component" value="Unassembled WGS sequence"/>
</dbReference>
<evidence type="ECO:0000313" key="8">
    <source>
        <dbReference type="EMBL" id="CUS20695.1"/>
    </source>
</evidence>
<evidence type="ECO:0000256" key="5">
    <source>
        <dbReference type="ARBA" id="ARBA00042586"/>
    </source>
</evidence>
<dbReference type="PANTHER" id="PTHR22761">
    <property type="entry name" value="CHARGED MULTIVESICULAR BODY PROTEIN"/>
    <property type="match status" value="1"/>
</dbReference>
<dbReference type="GO" id="GO:0032511">
    <property type="term" value="P:late endosome to vacuole transport via multivesicular body sorting pathway"/>
    <property type="evidence" value="ECO:0007669"/>
    <property type="project" value="TreeGrafter"/>
</dbReference>
<evidence type="ECO:0000256" key="1">
    <source>
        <dbReference type="ARBA" id="ARBA00004177"/>
    </source>
</evidence>
<accession>A0A0N7MKX5</accession>
<dbReference type="GO" id="GO:0006900">
    <property type="term" value="P:vesicle budding from membrane"/>
    <property type="evidence" value="ECO:0007669"/>
    <property type="project" value="TreeGrafter"/>
</dbReference>
<dbReference type="OrthoDB" id="5592979at2759"/>
<keyword evidence="6" id="KW-0175">Coiled coil</keyword>
<evidence type="ECO:0000256" key="4">
    <source>
        <dbReference type="ARBA" id="ARBA00040017"/>
    </source>
</evidence>
<dbReference type="AlphaFoldDB" id="A0A0N7MKX5"/>
<dbReference type="InterPro" id="IPR005024">
    <property type="entry name" value="Snf7_fam"/>
</dbReference>
<evidence type="ECO:0000256" key="2">
    <source>
        <dbReference type="ARBA" id="ARBA00006190"/>
    </source>
</evidence>
<feature type="compositionally biased region" description="Acidic residues" evidence="7">
    <location>
        <begin position="207"/>
        <end position="220"/>
    </location>
</feature>
<comment type="similarity">
    <text evidence="2">Belongs to the SNF7 family.</text>
</comment>
<keyword evidence="9" id="KW-1185">Reference proteome</keyword>
<feature type="compositionally biased region" description="Basic and acidic residues" evidence="7">
    <location>
        <begin position="221"/>
        <end position="232"/>
    </location>
</feature>
<name>A0A0N7MKX5_9SACH</name>
<proteinExistence type="inferred from homology"/>
<comment type="subcellular location">
    <subcellularLocation>
        <location evidence="1">Endosome</location>
    </subcellularLocation>
</comment>
<feature type="region of interest" description="Disordered" evidence="7">
    <location>
        <begin position="176"/>
        <end position="232"/>
    </location>
</feature>
<evidence type="ECO:0000256" key="3">
    <source>
        <dbReference type="ARBA" id="ARBA00022753"/>
    </source>
</evidence>
<protein>
    <recommendedName>
        <fullName evidence="4">Vacuolar-sorting protein SNF7</fullName>
    </recommendedName>
    <alternativeName>
        <fullName evidence="5">Vacuolar protein-sorting-associated protein 32</fullName>
    </alternativeName>
</protein>
<dbReference type="GO" id="GO:0000815">
    <property type="term" value="C:ESCRT III complex"/>
    <property type="evidence" value="ECO:0007669"/>
    <property type="project" value="TreeGrafter"/>
</dbReference>
<gene>
    <name evidence="8" type="ORF">LAQU0_S01e12508g</name>
</gene>
<evidence type="ECO:0000256" key="7">
    <source>
        <dbReference type="SAM" id="MobiDB-lite"/>
    </source>
</evidence>
<sequence length="232" mass="25548">MLSYFFGGGSASKNKDAPKKAILDLREHITLLGKKEAHLQTQVTSQEQQARALLGKNNKTGAKNALKRKKTYESQLVKIQAQMDSLEQQLYSIESANLNLETMKAMKQGASAMKNIHKGMDIDKVDETMDEIREQVELGEEISDAISRPLHAGAEVDEDEIDEELAALAQESVKQEVVAPPQGLPSVPLGKVSTPHAATLPAGQEQNAEEEEDEEEDEDERALRELQAEMGL</sequence>
<dbReference type="Gene3D" id="1.10.287.1060">
    <property type="entry name" value="ESAT-6-like"/>
    <property type="match status" value="1"/>
</dbReference>
<dbReference type="PANTHER" id="PTHR22761:SF10">
    <property type="entry name" value="GH13992P"/>
    <property type="match status" value="1"/>
</dbReference>
<dbReference type="GO" id="GO:0005771">
    <property type="term" value="C:multivesicular body"/>
    <property type="evidence" value="ECO:0007669"/>
    <property type="project" value="TreeGrafter"/>
</dbReference>
<dbReference type="Gene3D" id="6.10.250.1710">
    <property type="match status" value="1"/>
</dbReference>
<keyword evidence="3" id="KW-0967">Endosome</keyword>